<feature type="domain" description="Protein UNC80 C-terminal" evidence="2">
    <location>
        <begin position="5"/>
        <end position="285"/>
    </location>
</feature>
<dbReference type="Pfam" id="PF20262">
    <property type="entry name" value="UNC80_C"/>
    <property type="match status" value="1"/>
</dbReference>
<reference evidence="3 4" key="1">
    <citation type="journal article" date="2023" name="Arcadia Sci">
        <title>De novo assembly of a long-read Amblyomma americanum tick genome.</title>
        <authorList>
            <person name="Chou S."/>
            <person name="Poskanzer K.E."/>
            <person name="Rollins M."/>
            <person name="Thuy-Boun P.S."/>
        </authorList>
    </citation>
    <scope>NUCLEOTIDE SEQUENCE [LARGE SCALE GENOMIC DNA]</scope>
    <source>
        <strain evidence="3">F_SG_1</strain>
        <tissue evidence="3">Salivary glands</tissue>
    </source>
</reference>
<accession>A0AAQ4E500</accession>
<evidence type="ECO:0000256" key="1">
    <source>
        <dbReference type="SAM" id="MobiDB-lite"/>
    </source>
</evidence>
<keyword evidence="4" id="KW-1185">Reference proteome</keyword>
<proteinExistence type="predicted"/>
<feature type="region of interest" description="Disordered" evidence="1">
    <location>
        <begin position="318"/>
        <end position="408"/>
    </location>
</feature>
<dbReference type="EMBL" id="JARKHS020022114">
    <property type="protein sequence ID" value="KAK8769787.1"/>
    <property type="molecule type" value="Genomic_DNA"/>
</dbReference>
<feature type="compositionally biased region" description="Basic and acidic residues" evidence="1">
    <location>
        <begin position="374"/>
        <end position="391"/>
    </location>
</feature>
<evidence type="ECO:0000259" key="2">
    <source>
        <dbReference type="Pfam" id="PF20262"/>
    </source>
</evidence>
<sequence length="607" mass="65774">LRFLFQSLVAICQSIIVGDQNASLVAESSGNVSVSAAALAQSPPPGFCSVAVRLVTMQMVALGDSLSLESICGGSSVLTSTDKTEIFLMNFILPLCIRVSSGVKDVPKMRQMDISFALTVVLNALSPPGAHKHHSASSTVGKPPSEAQQNTASTREKSSTAIRSSLYQIGFLGLKILIVCYEKQLVSDWHRIARCIRELGNRLQGGLALWSFLDFVVTHRTPLYVLLFPLIKYKILQTICDNEQEYYYQQLIRDKIKGVNLPTPKSFGCMFVDLVNELKTLKEDLVAWKLGGELERGKPSGEGHGSELSQSVSFTRAMAPGGAHRPSFTELTPDHQSITRLGRPPGMGSVESEGAVGAVPAGGPAPRPLPMRSESQREPHRESQQQRDSHRGLSIRLHSREGSSRRVMQRFLRRTSYPEEEGPAQVYRPMEALDMEHSASSEPRLFRKSTLLIKKKGSKKSTGSSSLTSVGVAESGAATDEETLQDSLPEGVDSTGEGPPTPTASRPQSPETGEPQKPRHRLQRQKAQSRKTFRFGKSRRGAGWAATEVGIATAADDAPPPTLAEEEPEGRPRPTRASSIHGLPASAVSTISALASDHKGEDRSAKD</sequence>
<feature type="compositionally biased region" description="Basic residues" evidence="1">
    <location>
        <begin position="518"/>
        <end position="540"/>
    </location>
</feature>
<feature type="compositionally biased region" description="Polar residues" evidence="1">
    <location>
        <begin position="136"/>
        <end position="157"/>
    </location>
</feature>
<dbReference type="Proteomes" id="UP001321473">
    <property type="component" value="Unassembled WGS sequence"/>
</dbReference>
<feature type="compositionally biased region" description="Basic and acidic residues" evidence="1">
    <location>
        <begin position="596"/>
        <end position="607"/>
    </location>
</feature>
<evidence type="ECO:0000313" key="3">
    <source>
        <dbReference type="EMBL" id="KAK8769787.1"/>
    </source>
</evidence>
<dbReference type="GO" id="GO:0005261">
    <property type="term" value="F:monoatomic cation channel activity"/>
    <property type="evidence" value="ECO:0007669"/>
    <property type="project" value="TreeGrafter"/>
</dbReference>
<evidence type="ECO:0000313" key="4">
    <source>
        <dbReference type="Proteomes" id="UP001321473"/>
    </source>
</evidence>
<feature type="compositionally biased region" description="Low complexity" evidence="1">
    <location>
        <begin position="460"/>
        <end position="469"/>
    </location>
</feature>
<dbReference type="PANTHER" id="PTHR31781:SF1">
    <property type="entry name" value="PROTEIN UNC-80 HOMOLOG"/>
    <property type="match status" value="1"/>
</dbReference>
<dbReference type="GO" id="GO:0055080">
    <property type="term" value="P:monoatomic cation homeostasis"/>
    <property type="evidence" value="ECO:0007669"/>
    <property type="project" value="TreeGrafter"/>
</dbReference>
<dbReference type="PANTHER" id="PTHR31781">
    <property type="entry name" value="UNC80"/>
    <property type="match status" value="1"/>
</dbReference>
<feature type="non-terminal residue" evidence="3">
    <location>
        <position position="1"/>
    </location>
</feature>
<feature type="region of interest" description="Disordered" evidence="1">
    <location>
        <begin position="129"/>
        <end position="157"/>
    </location>
</feature>
<name>A0AAQ4E500_AMBAM</name>
<dbReference type="AlphaFoldDB" id="A0AAQ4E500"/>
<organism evidence="3 4">
    <name type="scientific">Amblyomma americanum</name>
    <name type="common">Lone star tick</name>
    <dbReference type="NCBI Taxonomy" id="6943"/>
    <lineage>
        <taxon>Eukaryota</taxon>
        <taxon>Metazoa</taxon>
        <taxon>Ecdysozoa</taxon>
        <taxon>Arthropoda</taxon>
        <taxon>Chelicerata</taxon>
        <taxon>Arachnida</taxon>
        <taxon>Acari</taxon>
        <taxon>Parasitiformes</taxon>
        <taxon>Ixodida</taxon>
        <taxon>Ixodoidea</taxon>
        <taxon>Ixodidae</taxon>
        <taxon>Amblyomminae</taxon>
        <taxon>Amblyomma</taxon>
    </lineage>
</organism>
<dbReference type="GO" id="GO:0030424">
    <property type="term" value="C:axon"/>
    <property type="evidence" value="ECO:0007669"/>
    <property type="project" value="TreeGrafter"/>
</dbReference>
<comment type="caution">
    <text evidence="3">The sequence shown here is derived from an EMBL/GenBank/DDBJ whole genome shotgun (WGS) entry which is preliminary data.</text>
</comment>
<dbReference type="InterPro" id="IPR046460">
    <property type="entry name" value="UNC80_C"/>
</dbReference>
<protein>
    <recommendedName>
        <fullName evidence="2">Protein UNC80 C-terminal domain-containing protein</fullName>
    </recommendedName>
</protein>
<dbReference type="GO" id="GO:0034703">
    <property type="term" value="C:cation channel complex"/>
    <property type="evidence" value="ECO:0007669"/>
    <property type="project" value="TreeGrafter"/>
</dbReference>
<gene>
    <name evidence="3" type="ORF">V5799_013746</name>
</gene>
<feature type="region of interest" description="Disordered" evidence="1">
    <location>
        <begin position="435"/>
        <end position="607"/>
    </location>
</feature>